<proteinExistence type="predicted"/>
<reference evidence="1 2" key="1">
    <citation type="journal article" date="2022" name="Hortic Res">
        <title>The genome of Dioscorea zingiberensis sheds light on the biosynthesis, origin and evolution of the medicinally important diosgenin saponins.</title>
        <authorList>
            <person name="Li Y."/>
            <person name="Tan C."/>
            <person name="Li Z."/>
            <person name="Guo J."/>
            <person name="Li S."/>
            <person name="Chen X."/>
            <person name="Wang C."/>
            <person name="Dai X."/>
            <person name="Yang H."/>
            <person name="Song W."/>
            <person name="Hou L."/>
            <person name="Xu J."/>
            <person name="Tong Z."/>
            <person name="Xu A."/>
            <person name="Yuan X."/>
            <person name="Wang W."/>
            <person name="Yang Q."/>
            <person name="Chen L."/>
            <person name="Sun Z."/>
            <person name="Wang K."/>
            <person name="Pan B."/>
            <person name="Chen J."/>
            <person name="Bao Y."/>
            <person name="Liu F."/>
            <person name="Qi X."/>
            <person name="Gang D.R."/>
            <person name="Wen J."/>
            <person name="Li J."/>
        </authorList>
    </citation>
    <scope>NUCLEOTIDE SEQUENCE [LARGE SCALE GENOMIC DNA]</scope>
    <source>
        <strain evidence="1">Dzin_1.0</strain>
    </source>
</reference>
<dbReference type="Proteomes" id="UP001085076">
    <property type="component" value="Unassembled WGS sequence"/>
</dbReference>
<dbReference type="EMBL" id="JAGGNH010000136">
    <property type="protein sequence ID" value="KAJ0959910.1"/>
    <property type="molecule type" value="Genomic_DNA"/>
</dbReference>
<accession>A0A9D5H1G4</accession>
<organism evidence="1 2">
    <name type="scientific">Dioscorea zingiberensis</name>
    <dbReference type="NCBI Taxonomy" id="325984"/>
    <lineage>
        <taxon>Eukaryota</taxon>
        <taxon>Viridiplantae</taxon>
        <taxon>Streptophyta</taxon>
        <taxon>Embryophyta</taxon>
        <taxon>Tracheophyta</taxon>
        <taxon>Spermatophyta</taxon>
        <taxon>Magnoliopsida</taxon>
        <taxon>Liliopsida</taxon>
        <taxon>Dioscoreales</taxon>
        <taxon>Dioscoreaceae</taxon>
        <taxon>Dioscorea</taxon>
    </lineage>
</organism>
<protein>
    <submittedName>
        <fullName evidence="1">Uncharacterized protein</fullName>
    </submittedName>
</protein>
<gene>
    <name evidence="1" type="ORF">J5N97_000325</name>
</gene>
<keyword evidence="2" id="KW-1185">Reference proteome</keyword>
<dbReference type="AlphaFoldDB" id="A0A9D5H1G4"/>
<sequence length="303" mass="33130">MRVKEMHPLCCITLESAGIGDQSPEASLLSRTRSLPASLATASLGSAGKCRTADGIWRPASLEFSTSGPITARDGDPGGSCCETASSPTPRFGCRRISTSSTQNDDVRVIGEISTRTTHRLSRIDSGRIGRRKHQKTVGIVHLKAANFEAEASGIHDGEYQLTAKHEFSSLRREKYSECSTTESSDDIEKQELEEVSDEDELSFFDTKEYFTEPNISCVVHGFVEDVVGKKVAATLFGKWDDSMYYVNGDVGGKPNPSDASLLWKGSKPPNITRVQLNIARYHTERANTWTAALSDPGYLITD</sequence>
<name>A0A9D5H1G4_9LILI</name>
<evidence type="ECO:0000313" key="1">
    <source>
        <dbReference type="EMBL" id="KAJ0959910.1"/>
    </source>
</evidence>
<evidence type="ECO:0000313" key="2">
    <source>
        <dbReference type="Proteomes" id="UP001085076"/>
    </source>
</evidence>
<comment type="caution">
    <text evidence="1">The sequence shown here is derived from an EMBL/GenBank/DDBJ whole genome shotgun (WGS) entry which is preliminary data.</text>
</comment>
<dbReference type="OrthoDB" id="1695750at2759"/>